<dbReference type="PANTHER" id="PTHR11567:SF110">
    <property type="entry name" value="2-PHOSPHOXYLOSE PHOSPHATASE 1"/>
    <property type="match status" value="1"/>
</dbReference>
<evidence type="ECO:0000313" key="3">
    <source>
        <dbReference type="EMBL" id="OXV06980.1"/>
    </source>
</evidence>
<dbReference type="GO" id="GO:0016791">
    <property type="term" value="F:phosphatase activity"/>
    <property type="evidence" value="ECO:0007669"/>
    <property type="project" value="TreeGrafter"/>
</dbReference>
<protein>
    <recommendedName>
        <fullName evidence="5">Acid phosphatase</fullName>
    </recommendedName>
</protein>
<keyword evidence="2" id="KW-0378">Hydrolase</keyword>
<evidence type="ECO:0000313" key="4">
    <source>
        <dbReference type="Proteomes" id="UP000243515"/>
    </source>
</evidence>
<comment type="caution">
    <text evidence="3">The sequence shown here is derived from an EMBL/GenBank/DDBJ whole genome shotgun (WGS) entry which is preliminary data.</text>
</comment>
<dbReference type="Pfam" id="PF00328">
    <property type="entry name" value="His_Phos_2"/>
    <property type="match status" value="1"/>
</dbReference>
<accession>A0A232LS40</accession>
<sequence length="466" mass="51834">MIAMAASKQDISKWDKFQWRRKMEVIGNADEAVIATGPRGEIEGICQPGELTDKGRETTFALGQRLRHLYVDQLGFMPRTKSDAEDMYLRSSPIPRALESLHQAFWGMYPASARTTNFLSPVIVTRAFADETIYPNEVNCRRFKQLSTDFAQRAADKWNNSEEIEYLNKLWSKWMPASSPRIAVDSRPRLSGITDTVNASLAHGPATRLPPIFYDEKARKIMDKITVDEWFSGYKESVEYRKLGIGALLGDIVERMVSTAIGGGWRMETTSPRAGQTGNPIKFSLNGCHDTTIAAILASLGGFEAGKWPPFTSSIAIELFSTADSHSIASSVDASEVSTAPAAASPSPKRSGFLSFFIGHPSPSQSQSSNPREIVRKPLDSFPESAKRGLRNHYVRIRYNDDPVRIPGCAAKETNHLPGDDTFCTLEAFKEIVDKFTPRSWKKECLENIDEGLFGKGDREKMQAGY</sequence>
<gene>
    <name evidence="3" type="ORF">Egran_05254</name>
</gene>
<dbReference type="PANTHER" id="PTHR11567">
    <property type="entry name" value="ACID PHOSPHATASE-RELATED"/>
    <property type="match status" value="1"/>
</dbReference>
<dbReference type="Proteomes" id="UP000243515">
    <property type="component" value="Unassembled WGS sequence"/>
</dbReference>
<dbReference type="InterPro" id="IPR029033">
    <property type="entry name" value="His_PPase_superfam"/>
</dbReference>
<dbReference type="InterPro" id="IPR000560">
    <property type="entry name" value="His_Pase_clade-2"/>
</dbReference>
<name>A0A232LS40_9EURO</name>
<dbReference type="CDD" id="cd07061">
    <property type="entry name" value="HP_HAP_like"/>
    <property type="match status" value="1"/>
</dbReference>
<organism evidence="3 4">
    <name type="scientific">Elaphomyces granulatus</name>
    <dbReference type="NCBI Taxonomy" id="519963"/>
    <lineage>
        <taxon>Eukaryota</taxon>
        <taxon>Fungi</taxon>
        <taxon>Dikarya</taxon>
        <taxon>Ascomycota</taxon>
        <taxon>Pezizomycotina</taxon>
        <taxon>Eurotiomycetes</taxon>
        <taxon>Eurotiomycetidae</taxon>
        <taxon>Eurotiales</taxon>
        <taxon>Elaphomycetaceae</taxon>
        <taxon>Elaphomyces</taxon>
    </lineage>
</organism>
<dbReference type="SUPFAM" id="SSF53254">
    <property type="entry name" value="Phosphoglycerate mutase-like"/>
    <property type="match status" value="1"/>
</dbReference>
<reference evidence="3 4" key="1">
    <citation type="journal article" date="2015" name="Environ. Microbiol.">
        <title>Metagenome sequence of Elaphomyces granulatus from sporocarp tissue reveals Ascomycota ectomycorrhizal fingerprints of genome expansion and a Proteobacteria-rich microbiome.</title>
        <authorList>
            <person name="Quandt C.A."/>
            <person name="Kohler A."/>
            <person name="Hesse C.N."/>
            <person name="Sharpton T.J."/>
            <person name="Martin F."/>
            <person name="Spatafora J.W."/>
        </authorList>
    </citation>
    <scope>NUCLEOTIDE SEQUENCE [LARGE SCALE GENOMIC DNA]</scope>
    <source>
        <strain evidence="3 4">OSC145934</strain>
    </source>
</reference>
<evidence type="ECO:0000256" key="2">
    <source>
        <dbReference type="ARBA" id="ARBA00022801"/>
    </source>
</evidence>
<dbReference type="InterPro" id="IPR050645">
    <property type="entry name" value="Histidine_acid_phosphatase"/>
</dbReference>
<proteinExistence type="inferred from homology"/>
<dbReference type="AlphaFoldDB" id="A0A232LS40"/>
<evidence type="ECO:0008006" key="5">
    <source>
        <dbReference type="Google" id="ProtNLM"/>
    </source>
</evidence>
<evidence type="ECO:0000256" key="1">
    <source>
        <dbReference type="ARBA" id="ARBA00005375"/>
    </source>
</evidence>
<dbReference type="EMBL" id="NPHW01005228">
    <property type="protein sequence ID" value="OXV06980.1"/>
    <property type="molecule type" value="Genomic_DNA"/>
</dbReference>
<comment type="similarity">
    <text evidence="1">Belongs to the histidine acid phosphatase family.</text>
</comment>
<keyword evidence="4" id="KW-1185">Reference proteome</keyword>
<dbReference type="OrthoDB" id="10257284at2759"/>
<dbReference type="Gene3D" id="3.40.50.1240">
    <property type="entry name" value="Phosphoglycerate mutase-like"/>
    <property type="match status" value="1"/>
</dbReference>